<dbReference type="AlphaFoldDB" id="A0A6A6BHF8"/>
<dbReference type="RefSeq" id="XP_033397693.1">
    <property type="nucleotide sequence ID" value="XM_033542082.1"/>
</dbReference>
<keyword evidence="2" id="KW-1133">Transmembrane helix</keyword>
<gene>
    <name evidence="3" type="ORF">K452DRAFT_298007</name>
</gene>
<keyword evidence="2" id="KW-0812">Transmembrane</keyword>
<evidence type="ECO:0000256" key="2">
    <source>
        <dbReference type="SAM" id="Phobius"/>
    </source>
</evidence>
<evidence type="ECO:0000313" key="4">
    <source>
        <dbReference type="Proteomes" id="UP000799438"/>
    </source>
</evidence>
<keyword evidence="4" id="KW-1185">Reference proteome</keyword>
<reference evidence="3" key="1">
    <citation type="journal article" date="2020" name="Stud. Mycol.">
        <title>101 Dothideomycetes genomes: a test case for predicting lifestyles and emergence of pathogens.</title>
        <authorList>
            <person name="Haridas S."/>
            <person name="Albert R."/>
            <person name="Binder M."/>
            <person name="Bloem J."/>
            <person name="Labutti K."/>
            <person name="Salamov A."/>
            <person name="Andreopoulos B."/>
            <person name="Baker S."/>
            <person name="Barry K."/>
            <person name="Bills G."/>
            <person name="Bluhm B."/>
            <person name="Cannon C."/>
            <person name="Castanera R."/>
            <person name="Culley D."/>
            <person name="Daum C."/>
            <person name="Ezra D."/>
            <person name="Gonzalez J."/>
            <person name="Henrissat B."/>
            <person name="Kuo A."/>
            <person name="Liang C."/>
            <person name="Lipzen A."/>
            <person name="Lutzoni F."/>
            <person name="Magnuson J."/>
            <person name="Mondo S."/>
            <person name="Nolan M."/>
            <person name="Ohm R."/>
            <person name="Pangilinan J."/>
            <person name="Park H.-J."/>
            <person name="Ramirez L."/>
            <person name="Alfaro M."/>
            <person name="Sun H."/>
            <person name="Tritt A."/>
            <person name="Yoshinaga Y."/>
            <person name="Zwiers L.-H."/>
            <person name="Turgeon B."/>
            <person name="Goodwin S."/>
            <person name="Spatafora J."/>
            <person name="Crous P."/>
            <person name="Grigoriev I."/>
        </authorList>
    </citation>
    <scope>NUCLEOTIDE SEQUENCE</scope>
    <source>
        <strain evidence="3">CBS 121167</strain>
    </source>
</reference>
<dbReference type="EMBL" id="ML995485">
    <property type="protein sequence ID" value="KAF2141981.1"/>
    <property type="molecule type" value="Genomic_DNA"/>
</dbReference>
<dbReference type="GeneID" id="54299579"/>
<feature type="region of interest" description="Disordered" evidence="1">
    <location>
        <begin position="248"/>
        <end position="282"/>
    </location>
</feature>
<proteinExistence type="predicted"/>
<organism evidence="3 4">
    <name type="scientific">Aplosporella prunicola CBS 121167</name>
    <dbReference type="NCBI Taxonomy" id="1176127"/>
    <lineage>
        <taxon>Eukaryota</taxon>
        <taxon>Fungi</taxon>
        <taxon>Dikarya</taxon>
        <taxon>Ascomycota</taxon>
        <taxon>Pezizomycotina</taxon>
        <taxon>Dothideomycetes</taxon>
        <taxon>Dothideomycetes incertae sedis</taxon>
        <taxon>Botryosphaeriales</taxon>
        <taxon>Aplosporellaceae</taxon>
        <taxon>Aplosporella</taxon>
    </lineage>
</organism>
<name>A0A6A6BHF8_9PEZI</name>
<evidence type="ECO:0000313" key="3">
    <source>
        <dbReference type="EMBL" id="KAF2141981.1"/>
    </source>
</evidence>
<feature type="compositionally biased region" description="Acidic residues" evidence="1">
    <location>
        <begin position="272"/>
        <end position="282"/>
    </location>
</feature>
<accession>A0A6A6BHF8</accession>
<feature type="transmembrane region" description="Helical" evidence="2">
    <location>
        <begin position="171"/>
        <end position="193"/>
    </location>
</feature>
<keyword evidence="2" id="KW-0472">Membrane</keyword>
<dbReference type="Proteomes" id="UP000799438">
    <property type="component" value="Unassembled WGS sequence"/>
</dbReference>
<dbReference type="OrthoDB" id="5428040at2759"/>
<protein>
    <submittedName>
        <fullName evidence="3">Uncharacterized protein</fullName>
    </submittedName>
</protein>
<feature type="compositionally biased region" description="Basic and acidic residues" evidence="1">
    <location>
        <begin position="256"/>
        <end position="271"/>
    </location>
</feature>
<evidence type="ECO:0000256" key="1">
    <source>
        <dbReference type="SAM" id="MobiDB-lite"/>
    </source>
</evidence>
<sequence>MDSDGNSGLLTDAEKEIAAIDKIARRLKLEDAELKAKIRVNRVEVERLSKVQFHNRNAFPENISITTTYFCTQIIHGFDEYRPVEKGVIICTGCIDRDFYVVEIQALEDTQSAIYVDTLMDTENPALALQALNTNMMRMLHAEYLPQFDYNDRQTAVFYETTILPIKTRGFIIVITLIWLRLIATFWITVAFLTKTRYSRLNNAWQVLSHLRTLKMDDFLDESLTDKEIKERLQAQGTAHQLVRLEPNGDVGDIGLWRRSEKKAARDTKEEEPIESEQGEAA</sequence>